<feature type="region of interest" description="Disordered" evidence="6">
    <location>
        <begin position="392"/>
        <end position="480"/>
    </location>
</feature>
<feature type="domain" description="RRM" evidence="7">
    <location>
        <begin position="308"/>
        <end position="386"/>
    </location>
</feature>
<sequence length="967" mass="107246">MSDTPASTVAETATTTTATTAEENTSKSTLFVRGLPYEATSAQLEAFFSEIGPVRSCFVVLDRSAEQIAAESPSSEDNKAGIAAAAATAAKTTPKNKGFGFVQFVLPEDADKAINELRGTKFLKQRPLIMEKAVKKSHDGEDKPKKEFKPKAKTDKLKNDKAKQEKKEETEEPKEKNYSFQTVVLKGLGKDITKKHIYKKVRKSGEVKEVIYPVITKAPEAAEGEQKGEDQVEEGTGESRILFIAGSFKDDMLRFEKELTDFFHRLAHIIYSTAALAAQAVQALDGHIFKSCALHAALLASPSVYKRCRLIVRNLPWKYRETELRDLFTKYGTVHEVNLPRKFEGGPLRGFGFVQMENLEATEKAVAALNGTEHHGRTIAVDWALAKDRFEEAEAKAQDEAPVAPTAEEDQDVEMEDASAENEDDEEEEDEDEDNEDEDDDEGEEGSDDEDEDLDLDHLQGSDDEEAEDSDEEMDAEEEDAAALAALDLEEAKEKEQTKMVLPDPSEGTTLFIRNLDFEATKDDLFELFRHWGKLRYCRVTMDHDTGRSRGTGFVCYFNKGAADNCMAEAEKVAAIVNPIQAENDKKKKNNFVKHTILQPDLPEELAVKFTLNGRVLNVVRAVDKKSAVTLLEAGQQKREREDRRNLYLMREGVIFPDSPAAKSILPGELAKRQASFSARRALLARNPSLYISKTRLSIRNLPIKMDEKDLRKLGVQAIQKFKNEVKDGKRGHLSTDEMAEGWDKRVFVKQAKIVRSKDRVDGDTKQLRSKGYGFLEYSTHAHALAGLRWLNNNPSLFGEKKCLIVEFSVENVMVNKQRDERETRRMGKGERDGKRKREGEDDGEGEHFNHQGEEDQERKRPRRSIHEGGGRDRGESRGGFRGGRGGGDRGGFRGGRGGGDRGGFRGGRGGSSDRGGSRGGFRGGRGGSSDRGGSRGGFRGGRGSRGGGSGDRGGRGGFRGRGRGRD</sequence>
<dbReference type="PROSITE" id="PS50102">
    <property type="entry name" value="RRM"/>
    <property type="match status" value="3"/>
</dbReference>
<dbReference type="Proteomes" id="UP000748756">
    <property type="component" value="Unassembled WGS sequence"/>
</dbReference>
<dbReference type="PANTHER" id="PTHR48039:SF5">
    <property type="entry name" value="RNA-BINDING PROTEIN 28"/>
    <property type="match status" value="1"/>
</dbReference>
<dbReference type="AlphaFoldDB" id="A0A9P5RV86"/>
<evidence type="ECO:0000313" key="9">
    <source>
        <dbReference type="Proteomes" id="UP000748756"/>
    </source>
</evidence>
<dbReference type="GO" id="GO:0005730">
    <property type="term" value="C:nucleolus"/>
    <property type="evidence" value="ECO:0007669"/>
    <property type="project" value="TreeGrafter"/>
</dbReference>
<comment type="subcellular location">
    <subcellularLocation>
        <location evidence="1">Nucleus</location>
    </subcellularLocation>
</comment>
<evidence type="ECO:0000259" key="7">
    <source>
        <dbReference type="PROSITE" id="PS50102"/>
    </source>
</evidence>
<evidence type="ECO:0000256" key="6">
    <source>
        <dbReference type="SAM" id="MobiDB-lite"/>
    </source>
</evidence>
<feature type="compositionally biased region" description="Gly residues" evidence="6">
    <location>
        <begin position="905"/>
        <end position="958"/>
    </location>
</feature>
<dbReference type="OrthoDB" id="267048at2759"/>
<dbReference type="Pfam" id="PF00076">
    <property type="entry name" value="RRM_1"/>
    <property type="match status" value="4"/>
</dbReference>
<feature type="domain" description="RRM" evidence="7">
    <location>
        <begin position="28"/>
        <end position="135"/>
    </location>
</feature>
<dbReference type="InterPro" id="IPR012677">
    <property type="entry name" value="Nucleotide-bd_a/b_plait_sf"/>
</dbReference>
<evidence type="ECO:0000256" key="1">
    <source>
        <dbReference type="ARBA" id="ARBA00004123"/>
    </source>
</evidence>
<dbReference type="InterPro" id="IPR035979">
    <property type="entry name" value="RBD_domain_sf"/>
</dbReference>
<dbReference type="SUPFAM" id="SSF54928">
    <property type="entry name" value="RNA-binding domain, RBD"/>
    <property type="match status" value="3"/>
</dbReference>
<organism evidence="8 9">
    <name type="scientific">Linnemannia schmuckeri</name>
    <dbReference type="NCBI Taxonomy" id="64567"/>
    <lineage>
        <taxon>Eukaryota</taxon>
        <taxon>Fungi</taxon>
        <taxon>Fungi incertae sedis</taxon>
        <taxon>Mucoromycota</taxon>
        <taxon>Mortierellomycotina</taxon>
        <taxon>Mortierellomycetes</taxon>
        <taxon>Mortierellales</taxon>
        <taxon>Mortierellaceae</taxon>
        <taxon>Linnemannia</taxon>
    </lineage>
</organism>
<gene>
    <name evidence="8" type="primary">NOP4</name>
    <name evidence="8" type="ORF">BG015_011354</name>
</gene>
<dbReference type="EMBL" id="JAAAUQ010000872">
    <property type="protein sequence ID" value="KAF9147059.1"/>
    <property type="molecule type" value="Genomic_DNA"/>
</dbReference>
<keyword evidence="2" id="KW-0677">Repeat</keyword>
<keyword evidence="3 5" id="KW-0694">RNA-binding</keyword>
<feature type="compositionally biased region" description="Basic and acidic residues" evidence="6">
    <location>
        <begin position="819"/>
        <end position="879"/>
    </location>
</feature>
<accession>A0A9P5RV86</accession>
<dbReference type="FunFam" id="3.30.70.330:FF:000182">
    <property type="entry name" value="RNA-binding motif protein 28"/>
    <property type="match status" value="1"/>
</dbReference>
<name>A0A9P5RV86_9FUNG</name>
<evidence type="ECO:0000256" key="3">
    <source>
        <dbReference type="ARBA" id="ARBA00022884"/>
    </source>
</evidence>
<dbReference type="SMART" id="SM00360">
    <property type="entry name" value="RRM"/>
    <property type="match status" value="5"/>
</dbReference>
<dbReference type="InterPro" id="IPR051945">
    <property type="entry name" value="RRM_MRD1_RNA_proc_ribogen"/>
</dbReference>
<dbReference type="Gene3D" id="3.30.70.330">
    <property type="match status" value="5"/>
</dbReference>
<evidence type="ECO:0000256" key="5">
    <source>
        <dbReference type="PROSITE-ProRule" id="PRU00176"/>
    </source>
</evidence>
<feature type="domain" description="RRM" evidence="7">
    <location>
        <begin position="509"/>
        <end position="595"/>
    </location>
</feature>
<evidence type="ECO:0000256" key="4">
    <source>
        <dbReference type="ARBA" id="ARBA00023242"/>
    </source>
</evidence>
<evidence type="ECO:0000256" key="2">
    <source>
        <dbReference type="ARBA" id="ARBA00022737"/>
    </source>
</evidence>
<feature type="region of interest" description="Disordered" evidence="6">
    <location>
        <begin position="133"/>
        <end position="176"/>
    </location>
</feature>
<dbReference type="InterPro" id="IPR000504">
    <property type="entry name" value="RRM_dom"/>
</dbReference>
<dbReference type="CDD" id="cd12414">
    <property type="entry name" value="RRM2_RBM28_like"/>
    <property type="match status" value="1"/>
</dbReference>
<keyword evidence="4" id="KW-0539">Nucleus</keyword>
<feature type="region of interest" description="Disordered" evidence="6">
    <location>
        <begin position="819"/>
        <end position="967"/>
    </location>
</feature>
<dbReference type="GO" id="GO:0003729">
    <property type="term" value="F:mRNA binding"/>
    <property type="evidence" value="ECO:0007669"/>
    <property type="project" value="TreeGrafter"/>
</dbReference>
<protein>
    <submittedName>
        <fullName evidence="8">RNA recognition motif-containing protein</fullName>
    </submittedName>
</protein>
<feature type="compositionally biased region" description="Acidic residues" evidence="6">
    <location>
        <begin position="462"/>
        <end position="480"/>
    </location>
</feature>
<feature type="region of interest" description="Disordered" evidence="6">
    <location>
        <begin position="1"/>
        <end position="22"/>
    </location>
</feature>
<reference evidence="8" key="1">
    <citation type="journal article" date="2020" name="Fungal Divers.">
        <title>Resolving the Mortierellaceae phylogeny through synthesis of multi-gene phylogenetics and phylogenomics.</title>
        <authorList>
            <person name="Vandepol N."/>
            <person name="Liber J."/>
            <person name="Desiro A."/>
            <person name="Na H."/>
            <person name="Kennedy M."/>
            <person name="Barry K."/>
            <person name="Grigoriev I.V."/>
            <person name="Miller A.N."/>
            <person name="O'Donnell K."/>
            <person name="Stajich J.E."/>
            <person name="Bonito G."/>
        </authorList>
    </citation>
    <scope>NUCLEOTIDE SEQUENCE</scope>
    <source>
        <strain evidence="8">NRRL 6426</strain>
    </source>
</reference>
<keyword evidence="9" id="KW-1185">Reference proteome</keyword>
<feature type="compositionally biased region" description="Acidic residues" evidence="6">
    <location>
        <begin position="407"/>
        <end position="455"/>
    </location>
</feature>
<dbReference type="FunFam" id="3.30.70.330:FF:000406">
    <property type="entry name" value="Related to Nucleolar protein NOP4"/>
    <property type="match status" value="1"/>
</dbReference>
<proteinExistence type="predicted"/>
<dbReference type="PANTHER" id="PTHR48039">
    <property type="entry name" value="RNA-BINDING MOTIF PROTEIN 14B"/>
    <property type="match status" value="1"/>
</dbReference>
<comment type="caution">
    <text evidence="8">The sequence shown here is derived from an EMBL/GenBank/DDBJ whole genome shotgun (WGS) entry which is preliminary data.</text>
</comment>
<dbReference type="CDD" id="cd12416">
    <property type="entry name" value="RRM4_RBM28_like"/>
    <property type="match status" value="1"/>
</dbReference>
<evidence type="ECO:0000313" key="8">
    <source>
        <dbReference type="EMBL" id="KAF9147059.1"/>
    </source>
</evidence>